<proteinExistence type="predicted"/>
<feature type="region of interest" description="Disordered" evidence="2">
    <location>
        <begin position="820"/>
        <end position="847"/>
    </location>
</feature>
<evidence type="ECO:0000256" key="1">
    <source>
        <dbReference type="ARBA" id="ARBA00022448"/>
    </source>
</evidence>
<keyword evidence="5" id="KW-1185">Reference proteome</keyword>
<dbReference type="PANTHER" id="PTHR16166:SF141">
    <property type="entry name" value="INTERMEMBRANE LIPID TRANSFER PROTEIN VPS13D"/>
    <property type="match status" value="1"/>
</dbReference>
<feature type="region of interest" description="Disordered" evidence="2">
    <location>
        <begin position="1428"/>
        <end position="1464"/>
    </location>
</feature>
<dbReference type="GO" id="GO:0045053">
    <property type="term" value="P:protein retention in Golgi apparatus"/>
    <property type="evidence" value="ECO:0007669"/>
    <property type="project" value="TreeGrafter"/>
</dbReference>
<dbReference type="CDD" id="cd14306">
    <property type="entry name" value="UBA_VP13D"/>
    <property type="match status" value="1"/>
</dbReference>
<dbReference type="PROSITE" id="PS50030">
    <property type="entry name" value="UBA"/>
    <property type="match status" value="1"/>
</dbReference>
<feature type="compositionally biased region" description="Low complexity" evidence="2">
    <location>
        <begin position="827"/>
        <end position="839"/>
    </location>
</feature>
<dbReference type="InterPro" id="IPR056747">
    <property type="entry name" value="VPS13-like_M"/>
</dbReference>
<dbReference type="GO" id="GO:0006623">
    <property type="term" value="P:protein targeting to vacuole"/>
    <property type="evidence" value="ECO:0007669"/>
    <property type="project" value="TreeGrafter"/>
</dbReference>
<feature type="region of interest" description="Disordered" evidence="2">
    <location>
        <begin position="2437"/>
        <end position="2461"/>
    </location>
</feature>
<feature type="region of interest" description="Disordered" evidence="2">
    <location>
        <begin position="871"/>
        <end position="892"/>
    </location>
</feature>
<dbReference type="EMBL" id="CAXITT010000858">
    <property type="protein sequence ID" value="CAL1546810.1"/>
    <property type="molecule type" value="Genomic_DNA"/>
</dbReference>
<feature type="domain" description="UBA" evidence="3">
    <location>
        <begin position="2465"/>
        <end position="2504"/>
    </location>
</feature>
<keyword evidence="1" id="KW-0813">Transport</keyword>
<dbReference type="Gene3D" id="1.10.8.10">
    <property type="entry name" value="DNA helicase RuvA subunit, C-terminal domain"/>
    <property type="match status" value="1"/>
</dbReference>
<comment type="caution">
    <text evidence="4">The sequence shown here is derived from an EMBL/GenBank/DDBJ whole genome shotgun (WGS) entry which is preliminary data.</text>
</comment>
<sequence>MAANILENIQLKVKDVHIRYEDDKMNPSCPFACGVIIKNLSVQSTDATWASKFVSHNEEDVMFKLVDLKDFGIYCDTNVTMVGDLPMSDLADVLEREMYLSTSGKFQQHEYILQPITAQGKVNRNTSAMPLRSATSPRIFVELTLGDMSFSLSTEQYQCYNLWQREFARHGRQRKFRKERPNCSVSSSPRKWWHFTQEVHLARIQDRNDRLTKKFILDRAHLVAVYARIYTAYLRGETLTVQQKSTKTSIEEELEFDELKLIREATFFKLKKNSQVVSVSVYNLAAKKSPPPSETSPTQPKESGSLFQHWFPGWSGWTQSTVTPQPVMTPSPTDLGSIYDSTLVYQCIALQFPEQEIQDVIKDSSENSSFLRKDTVFARMAFLLKKGSFQLKEKHISDKAQSHSLVELHCSTIEMQFESRPRTSAMKFSLAVGSLYVQDQTAKNPTFTYIICPQVKDPLCRTAFNPVSQFVNPQNISLLARDSEGMEFFKLSYEKNPTAIFKYSVSIKTQPLDIIYTPELLRKLKDFFSTPATGLSRTASSGIWQFDKLRKQTQEELRNTLDQLLEGKASKWNINLDISAPKLIIPESVLDQNPQLVVIDLGNFRVNTVTSQSDISDQLKQKAKLREDDGEDKFETPLSTPPNETEEDEEVKKTMAGGVFSPLKKPKSSESLTEDSAENMYRIGLTEVQVLLGRLNDNWKHAYAKGTSLMHVVDRFNISVMLESPVLDSSKQFVEDNKMVVLQFLINNMSLEVQSQGQALIELQVTGVQADVHLKPLSKSLVLTVHSLLLVDALQTYGRDFELLVASHKNVILDSRSGSIKGSEFNSPSSPQSPSSPASPGSPSPDLPTSISFSSFQSIQDAISNAFHSVLPQAPTPQNRKSAETDTGHQFPPSDAKALIMLEYEVFTTPATVSPDCQTGEIVTTLLNLQFNSLDFIANQETLTEIMGFVNRTFPKKSSSGLVNTPAANSNVDNTGHSKASALHCKSVCTLLPTAVFFFYESNQVKDVVQVNADFKRLNVMMVKFLSWDNHKIARKVATATVSSAKLQVKYGEAWDLEGSLGGLHLLDVTPDGTLYQQVVSIGQFQEVDPSSEMYQTAMDDKVFSEYSLRSSQPRKNACTFFISQRRQLVHPQDTDNIMLDVPTSDHEPLEAQFDMAALTYIHCPKFLEQLLDCASEFRDYMTKVASSIKTAATEVAMGIVGVRGDKDGSAADASLAGYAIRRDQSLGDITNTILLEDISQQQGSPSVKVNKLMILINARMESPILVIPRTPNSPQVLLAHLGEIVIDNSSMMNVPSESGRGHFRGQNQDLITLSLTNMNLYSLHLGQQVTVTTTGLNSSKLSELTQKFGVPILYDTSVDLTIGKRELDNPFINPDVSSDSDVKFEDELSVSSLLDIKANISSPIKLSLSKEVYEQILQTVDNLTYDAEPAKKPNQSPSSPQNHTAMGKSERNQGAHSYPDEPGSGGSFLAKHVEFDVPLFEIELRGDFGDGERGLVDLKLYDFSVQYEKNDRACTRINLHLKSLQMDDLLEPVDSKHRQIIVSRPSKSKDVQPKALMSKSCPDSTIVAPIPRMPPSLPSSFIDSWGGGGGFGKLPFGGGKSGLGSDCPYTPPPSPAAREPIVTQQRRPDDLVHIDVTLVDKKRPEYVTKYNKTNRFINIDFACLDATINLQTWVVLLDFLGLGAKVHGVKVGEEIIRMLMIVVAGDKDDVNSDINFQVESFTLIFNKPDYELAQATAANLRMHMIMRDGDLKASGQLGSLSLLDQSPNGQLYRQRFVSTGRQVVEFNFFKYGLPDLDLQRAFDISLSLRMSSVRYIHTNRFQAEMVAFAQHFLQLQDLLGRQRAASIGKKINETATRASRILLDIEAVSPILLIPHSSKTNAVLVADLGNLKLTNHFIVDGQPGTLRAKREAEQSKVRSYCCSTAGTSAALQKGIVHRSMADNMVNESHRPARPIDPMTQSVYGSFDADERFEGFDPSGFDVPSSQSKAQPSIKRNFSQSYPNQRHTVGEGGEDGDDHRCLLDVISVTLSEMDLFTAKRICKSDYQGGDLSTDMEFSTFVLEREHGKLLKEKCQLELHIERNLEGDVSHTAPDFCINGKLSSVDCHLDIGQYELIRGILNHNLGERLEEFQRPLMSHLQDPRIQTVLGGKPWKGISLIIDLRNVTVELLHSHKLGPDVPERSLSRLDFIRSQLSVSSYSNQLKEVDLVSNEIKIYDTRFKFEPVNARPNVFTSILQPSSGSKDRKGLQMEMHLRLGPDSSHFTLLLNNVRLMCVFDWLLAMKEYISREPPNPFAKVLSLIHRLLSLILRLLSVIHRCTDETSCNITAVIIYKPQCHERILSCSLQNVELFSCCLMAEDDTALSIIDPTTLTIELNANPLPQHDPCATGLLGLKDAQRRHLVLEVVLKPLNIRVSYHDIVMFLAILNSLPQQALQAQQQQATANSASTESTPHQAPPPPAALAGQVNEEVLRLLDLGFPESDVRRALAASSWDLDKAALWLTENGKHMSPKKAAEPAPSSASFGQDLLTDIELSAESIVLCLIDDCGDADIPLAEISCNSKYIMAIALCLSAPQGSLIFDFFCCCSNSESP</sequence>
<feature type="region of interest" description="Disordered" evidence="2">
    <location>
        <begin position="1978"/>
        <end position="2015"/>
    </location>
</feature>
<dbReference type="Pfam" id="PF25033">
    <property type="entry name" value="VPS13_M"/>
    <property type="match status" value="1"/>
</dbReference>
<dbReference type="SMART" id="SM00165">
    <property type="entry name" value="UBA"/>
    <property type="match status" value="1"/>
</dbReference>
<evidence type="ECO:0000313" key="5">
    <source>
        <dbReference type="Proteomes" id="UP001497497"/>
    </source>
</evidence>
<evidence type="ECO:0000313" key="4">
    <source>
        <dbReference type="EMBL" id="CAL1546810.1"/>
    </source>
</evidence>
<dbReference type="Proteomes" id="UP001497497">
    <property type="component" value="Unassembled WGS sequence"/>
</dbReference>
<dbReference type="InterPro" id="IPR026847">
    <property type="entry name" value="VPS13"/>
</dbReference>
<dbReference type="Pfam" id="PF00627">
    <property type="entry name" value="UBA"/>
    <property type="match status" value="1"/>
</dbReference>
<dbReference type="GO" id="GO:0007005">
    <property type="term" value="P:mitochondrion organization"/>
    <property type="evidence" value="ECO:0007669"/>
    <property type="project" value="TreeGrafter"/>
</dbReference>
<evidence type="ECO:0000259" key="3">
    <source>
        <dbReference type="PROSITE" id="PS50030"/>
    </source>
</evidence>
<feature type="compositionally biased region" description="Polar residues" evidence="2">
    <location>
        <begin position="1984"/>
        <end position="2007"/>
    </location>
</feature>
<reference evidence="4 5" key="1">
    <citation type="submission" date="2024-04" db="EMBL/GenBank/DDBJ databases">
        <authorList>
            <consortium name="Genoscope - CEA"/>
            <person name="William W."/>
        </authorList>
    </citation>
    <scope>NUCLEOTIDE SEQUENCE [LARGE SCALE GENOMIC DNA]</scope>
</reference>
<feature type="region of interest" description="Disordered" evidence="2">
    <location>
        <begin position="624"/>
        <end position="649"/>
    </location>
</feature>
<dbReference type="InterPro" id="IPR041969">
    <property type="entry name" value="VP13D_UBA"/>
</dbReference>
<dbReference type="InterPro" id="IPR009060">
    <property type="entry name" value="UBA-like_sf"/>
</dbReference>
<feature type="compositionally biased region" description="Low complexity" evidence="2">
    <location>
        <begin position="2437"/>
        <end position="2448"/>
    </location>
</feature>
<evidence type="ECO:0000256" key="2">
    <source>
        <dbReference type="SAM" id="MobiDB-lite"/>
    </source>
</evidence>
<dbReference type="SUPFAM" id="SSF46934">
    <property type="entry name" value="UBA-like"/>
    <property type="match status" value="1"/>
</dbReference>
<gene>
    <name evidence="4" type="ORF">GSLYS_00020187001</name>
</gene>
<dbReference type="Pfam" id="PF12624">
    <property type="entry name" value="VPS13_N"/>
    <property type="match status" value="1"/>
</dbReference>
<name>A0AAV2ILT4_LYMST</name>
<feature type="compositionally biased region" description="Polar residues" evidence="2">
    <location>
        <begin position="1434"/>
        <end position="1445"/>
    </location>
</feature>
<protein>
    <recommendedName>
        <fullName evidence="3">UBA domain-containing protein</fullName>
    </recommendedName>
</protein>
<dbReference type="PANTHER" id="PTHR16166">
    <property type="entry name" value="VACUOLAR PROTEIN SORTING-ASSOCIATED PROTEIN VPS13"/>
    <property type="match status" value="1"/>
</dbReference>
<accession>A0AAV2ILT4</accession>
<organism evidence="4 5">
    <name type="scientific">Lymnaea stagnalis</name>
    <name type="common">Great pond snail</name>
    <name type="synonym">Helix stagnalis</name>
    <dbReference type="NCBI Taxonomy" id="6523"/>
    <lineage>
        <taxon>Eukaryota</taxon>
        <taxon>Metazoa</taxon>
        <taxon>Spiralia</taxon>
        <taxon>Lophotrochozoa</taxon>
        <taxon>Mollusca</taxon>
        <taxon>Gastropoda</taxon>
        <taxon>Heterobranchia</taxon>
        <taxon>Euthyneura</taxon>
        <taxon>Panpulmonata</taxon>
        <taxon>Hygrophila</taxon>
        <taxon>Lymnaeoidea</taxon>
        <taxon>Lymnaeidae</taxon>
        <taxon>Lymnaea</taxon>
    </lineage>
</organism>
<dbReference type="InterPro" id="IPR026854">
    <property type="entry name" value="VPS13_N"/>
</dbReference>
<dbReference type="InterPro" id="IPR015940">
    <property type="entry name" value="UBA"/>
</dbReference>